<dbReference type="EMBL" id="CP071182">
    <property type="protein sequence ID" value="QSO49239.1"/>
    <property type="molecule type" value="Genomic_DNA"/>
</dbReference>
<evidence type="ECO:0000256" key="5">
    <source>
        <dbReference type="ARBA" id="ARBA00022989"/>
    </source>
</evidence>
<feature type="transmembrane region" description="Helical" evidence="7">
    <location>
        <begin position="12"/>
        <end position="34"/>
    </location>
</feature>
<protein>
    <submittedName>
        <fullName evidence="9">Carbohydrate ABC transporter permease</fullName>
    </submittedName>
</protein>
<keyword evidence="5 7" id="KW-1133">Transmembrane helix</keyword>
<dbReference type="GO" id="GO:0055085">
    <property type="term" value="P:transmembrane transport"/>
    <property type="evidence" value="ECO:0007669"/>
    <property type="project" value="InterPro"/>
</dbReference>
<keyword evidence="2 7" id="KW-0813">Transport</keyword>
<feature type="domain" description="ABC transmembrane type-1" evidence="8">
    <location>
        <begin position="75"/>
        <end position="266"/>
    </location>
</feature>
<feature type="transmembrane region" description="Helical" evidence="7">
    <location>
        <begin position="74"/>
        <end position="98"/>
    </location>
</feature>
<dbReference type="PANTHER" id="PTHR43744">
    <property type="entry name" value="ABC TRANSPORTER PERMEASE PROTEIN MG189-RELATED-RELATED"/>
    <property type="match status" value="1"/>
</dbReference>
<dbReference type="InterPro" id="IPR035906">
    <property type="entry name" value="MetI-like_sf"/>
</dbReference>
<evidence type="ECO:0000256" key="4">
    <source>
        <dbReference type="ARBA" id="ARBA00022692"/>
    </source>
</evidence>
<evidence type="ECO:0000313" key="10">
    <source>
        <dbReference type="Proteomes" id="UP000663505"/>
    </source>
</evidence>
<feature type="transmembrane region" description="Helical" evidence="7">
    <location>
        <begin position="143"/>
        <end position="165"/>
    </location>
</feature>
<evidence type="ECO:0000256" key="1">
    <source>
        <dbReference type="ARBA" id="ARBA00004651"/>
    </source>
</evidence>
<dbReference type="SUPFAM" id="SSF161098">
    <property type="entry name" value="MetI-like"/>
    <property type="match status" value="1"/>
</dbReference>
<evidence type="ECO:0000256" key="3">
    <source>
        <dbReference type="ARBA" id="ARBA00022475"/>
    </source>
</evidence>
<accession>A0A9X7W245</accession>
<reference evidence="9 10" key="1">
    <citation type="submission" date="2021-02" db="EMBL/GenBank/DDBJ databases">
        <title>Alicyclobacillus curvatus sp. nov. and Alicyclobacillus mengziensis sp. nov., two acidophilic bacteria isolated from acid mine drainage.</title>
        <authorList>
            <person name="Huang Y."/>
        </authorList>
    </citation>
    <scope>NUCLEOTIDE SEQUENCE [LARGE SCALE GENOMIC DNA]</scope>
    <source>
        <strain evidence="9 10">S30H14</strain>
    </source>
</reference>
<evidence type="ECO:0000256" key="6">
    <source>
        <dbReference type="ARBA" id="ARBA00023136"/>
    </source>
</evidence>
<keyword evidence="3" id="KW-1003">Cell membrane</keyword>
<keyword evidence="4 7" id="KW-0812">Transmembrane</keyword>
<dbReference type="CDD" id="cd06261">
    <property type="entry name" value="TM_PBP2"/>
    <property type="match status" value="1"/>
</dbReference>
<dbReference type="PROSITE" id="PS50928">
    <property type="entry name" value="ABC_TM1"/>
    <property type="match status" value="1"/>
</dbReference>
<dbReference type="InterPro" id="IPR000515">
    <property type="entry name" value="MetI-like"/>
</dbReference>
<gene>
    <name evidence="9" type="ORF">JZ786_10140</name>
</gene>
<feature type="transmembrane region" description="Helical" evidence="7">
    <location>
        <begin position="245"/>
        <end position="266"/>
    </location>
</feature>
<dbReference type="GO" id="GO:0005886">
    <property type="term" value="C:plasma membrane"/>
    <property type="evidence" value="ECO:0007669"/>
    <property type="project" value="UniProtKB-SubCell"/>
</dbReference>
<evidence type="ECO:0000313" key="9">
    <source>
        <dbReference type="EMBL" id="QSO49239.1"/>
    </source>
</evidence>
<evidence type="ECO:0000256" key="7">
    <source>
        <dbReference type="RuleBase" id="RU363032"/>
    </source>
</evidence>
<dbReference type="Proteomes" id="UP000663505">
    <property type="component" value="Chromosome"/>
</dbReference>
<dbReference type="Pfam" id="PF00528">
    <property type="entry name" value="BPD_transp_1"/>
    <property type="match status" value="1"/>
</dbReference>
<evidence type="ECO:0000256" key="2">
    <source>
        <dbReference type="ARBA" id="ARBA00022448"/>
    </source>
</evidence>
<comment type="similarity">
    <text evidence="7">Belongs to the binding-protein-dependent transport system permease family.</text>
</comment>
<dbReference type="RefSeq" id="WP_206658550.1">
    <property type="nucleotide sequence ID" value="NZ_CP071182.1"/>
</dbReference>
<name>A0A9X7W245_9BACL</name>
<keyword evidence="6 7" id="KW-0472">Membrane</keyword>
<evidence type="ECO:0000259" key="8">
    <source>
        <dbReference type="PROSITE" id="PS50928"/>
    </source>
</evidence>
<keyword evidence="10" id="KW-1185">Reference proteome</keyword>
<feature type="transmembrane region" description="Helical" evidence="7">
    <location>
        <begin position="186"/>
        <end position="211"/>
    </location>
</feature>
<dbReference type="KEGG" id="afx:JZ786_10140"/>
<organism evidence="9 10">
    <name type="scientific">Alicyclobacillus mengziensis</name>
    <dbReference type="NCBI Taxonomy" id="2931921"/>
    <lineage>
        <taxon>Bacteria</taxon>
        <taxon>Bacillati</taxon>
        <taxon>Bacillota</taxon>
        <taxon>Bacilli</taxon>
        <taxon>Bacillales</taxon>
        <taxon>Alicyclobacillaceae</taxon>
        <taxon>Alicyclobacillus</taxon>
    </lineage>
</organism>
<feature type="transmembrane region" description="Helical" evidence="7">
    <location>
        <begin position="110"/>
        <end position="131"/>
    </location>
</feature>
<proteinExistence type="inferred from homology"/>
<sequence length="281" mass="32510">MKTPRKINFSNMSTHIVLIVFGILMIYPVLWMFFGSFKRTRDIFSNPSFLPTHWTLKDYIEGWSTLPNMNFGRFIGNSFLISAFVIIGTVLSCSLVAYGFARFEFRFKRTLFAIMLITMMLPSQVTLIPQYTMFHMLGWINTYYPLIVPAFFGSPFFIFLLIQFIRGLPRELDEAAKIDGCNTFQIYYRIIMPLTVPALMTTAIFSFIWSWDDFFSQLVYLNSAKLFTAPLGLKLFMDESQAQQWGPMFAMSVISLIPLFLVFMLFQKYIVKGIATSGMKG</sequence>
<comment type="subcellular location">
    <subcellularLocation>
        <location evidence="1 7">Cell membrane</location>
        <topology evidence="1 7">Multi-pass membrane protein</topology>
    </subcellularLocation>
</comment>
<dbReference type="AlphaFoldDB" id="A0A9X7W245"/>
<dbReference type="PANTHER" id="PTHR43744:SF6">
    <property type="entry name" value="ABC TRANSPORTER PERMEASE PROTEIN YESQ-RELATED"/>
    <property type="match status" value="1"/>
</dbReference>
<dbReference type="Gene3D" id="1.10.3720.10">
    <property type="entry name" value="MetI-like"/>
    <property type="match status" value="1"/>
</dbReference>